<organism evidence="2 3">
    <name type="scientific">Puccinia coronata f. sp. avenae</name>
    <dbReference type="NCBI Taxonomy" id="200324"/>
    <lineage>
        <taxon>Eukaryota</taxon>
        <taxon>Fungi</taxon>
        <taxon>Dikarya</taxon>
        <taxon>Basidiomycota</taxon>
        <taxon>Pucciniomycotina</taxon>
        <taxon>Pucciniomycetes</taxon>
        <taxon>Pucciniales</taxon>
        <taxon>Pucciniaceae</taxon>
        <taxon>Puccinia</taxon>
    </lineage>
</organism>
<feature type="region of interest" description="Disordered" evidence="1">
    <location>
        <begin position="185"/>
        <end position="277"/>
    </location>
</feature>
<comment type="caution">
    <text evidence="2">The sequence shown here is derived from an EMBL/GenBank/DDBJ whole genome shotgun (WGS) entry which is preliminary data.</text>
</comment>
<feature type="compositionally biased region" description="Acidic residues" evidence="1">
    <location>
        <begin position="217"/>
        <end position="270"/>
    </location>
</feature>
<dbReference type="Proteomes" id="UP000235392">
    <property type="component" value="Unassembled WGS sequence"/>
</dbReference>
<dbReference type="AlphaFoldDB" id="A0A2N5VNH9"/>
<dbReference type="InterPro" id="IPR016024">
    <property type="entry name" value="ARM-type_fold"/>
</dbReference>
<proteinExistence type="predicted"/>
<reference evidence="2 3" key="1">
    <citation type="submission" date="2017-11" db="EMBL/GenBank/DDBJ databases">
        <title>De novo assembly and phasing of dikaryotic genomes from two isolates of Puccinia coronata f. sp. avenae, the causal agent of oat crown rust.</title>
        <authorList>
            <person name="Miller M.E."/>
            <person name="Zhang Y."/>
            <person name="Omidvar V."/>
            <person name="Sperschneider J."/>
            <person name="Schwessinger B."/>
            <person name="Raley C."/>
            <person name="Palmer J.M."/>
            <person name="Garnica D."/>
            <person name="Upadhyaya N."/>
            <person name="Rathjen J."/>
            <person name="Taylor J.M."/>
            <person name="Park R.F."/>
            <person name="Dodds P.N."/>
            <person name="Hirsch C.D."/>
            <person name="Kianian S.F."/>
            <person name="Figueroa M."/>
        </authorList>
    </citation>
    <scope>NUCLEOTIDE SEQUENCE [LARGE SCALE GENOMIC DNA]</scope>
    <source>
        <strain evidence="2">12SD80</strain>
    </source>
</reference>
<evidence type="ECO:0000256" key="1">
    <source>
        <dbReference type="SAM" id="MobiDB-lite"/>
    </source>
</evidence>
<protein>
    <submittedName>
        <fullName evidence="2">Uncharacterized protein</fullName>
    </submittedName>
</protein>
<accession>A0A2N5VNH9</accession>
<evidence type="ECO:0000313" key="3">
    <source>
        <dbReference type="Proteomes" id="UP000235392"/>
    </source>
</evidence>
<name>A0A2N5VNH9_9BASI</name>
<dbReference type="SUPFAM" id="SSF48371">
    <property type="entry name" value="ARM repeat"/>
    <property type="match status" value="1"/>
</dbReference>
<evidence type="ECO:0000313" key="2">
    <source>
        <dbReference type="EMBL" id="PLW51490.1"/>
    </source>
</evidence>
<dbReference type="EMBL" id="PGCI01000005">
    <property type="protein sequence ID" value="PLW51490.1"/>
    <property type="molecule type" value="Genomic_DNA"/>
</dbReference>
<sequence length="277" mass="31429">MLSVAKEEWQEWAILIDGVLRGHGEFVQEIYRPIYNCESESDEDIEVLSGGMGFLFHDKIKFIKEGSPITKLCRIFFNRISQMIFVEPSMGMESDQLQRLLRLARKTLIDLYKYDGALVIPPVCLGILMDCSGVLDDYLDTSRKRNDTAVNQKVITDRRLWLQPWGSAFLLATSKALDATGFSVSPRTDPCDEPGTDGGGFLSSNSQLDDNANDDKDQGDDEDQEDDEDDDNNNEEDDDNNNEEDDDKEEEEEEEDNEQEDNVVVEEEEASQMRGIS</sequence>
<gene>
    <name evidence="2" type="ORF">PCASD_00409</name>
</gene>